<evidence type="ECO:0000256" key="1">
    <source>
        <dbReference type="ARBA" id="ARBA00022801"/>
    </source>
</evidence>
<evidence type="ECO:0000313" key="4">
    <source>
        <dbReference type="EMBL" id="AHE51929.1"/>
    </source>
</evidence>
<dbReference type="InterPro" id="IPR029018">
    <property type="entry name" value="Hex-like_dom2"/>
</dbReference>
<dbReference type="AlphaFoldDB" id="W0A1W4"/>
<keyword evidence="5" id="KW-1185">Reference proteome</keyword>
<dbReference type="PANTHER" id="PTHR37842:SF2">
    <property type="entry name" value="GYLCOSYL HYDROLASE 115 C-TERMINAL DOMAIN-CONTAINING PROTEIN"/>
    <property type="match status" value="1"/>
</dbReference>
<dbReference type="KEGG" id="ssan:NX02_00815"/>
<dbReference type="Gene3D" id="2.60.120.1620">
    <property type="match status" value="1"/>
</dbReference>
<dbReference type="PATRIC" id="fig|1123269.5.peg.162"/>
<evidence type="ECO:0000313" key="5">
    <source>
        <dbReference type="Proteomes" id="UP000018851"/>
    </source>
</evidence>
<keyword evidence="1" id="KW-0378">Hydrolase</keyword>
<dbReference type="Gene3D" id="1.20.58.2150">
    <property type="match status" value="1"/>
</dbReference>
<dbReference type="RefSeq" id="WP_025290314.1">
    <property type="nucleotide sequence ID" value="NZ_CP006644.1"/>
</dbReference>
<reference evidence="4 5" key="1">
    <citation type="submission" date="2013-07" db="EMBL/GenBank/DDBJ databases">
        <title>Completed genome of Sphingomonas sanxanigenens NX02.</title>
        <authorList>
            <person name="Ma T."/>
            <person name="Huang H."/>
            <person name="Wu M."/>
            <person name="Li X."/>
            <person name="Li G."/>
        </authorList>
    </citation>
    <scope>NUCLEOTIDE SEQUENCE [LARGE SCALE GENOMIC DNA]</scope>
    <source>
        <strain evidence="4 5">NX02</strain>
    </source>
</reference>
<dbReference type="EMBL" id="CP006644">
    <property type="protein sequence ID" value="AHE51929.1"/>
    <property type="molecule type" value="Genomic_DNA"/>
</dbReference>
<dbReference type="GO" id="GO:0016787">
    <property type="term" value="F:hydrolase activity"/>
    <property type="evidence" value="ECO:0007669"/>
    <property type="project" value="UniProtKB-KW"/>
</dbReference>
<dbReference type="Gene3D" id="3.30.379.10">
    <property type="entry name" value="Chitobiase/beta-hexosaminidase domain 2-like"/>
    <property type="match status" value="1"/>
</dbReference>
<dbReference type="Gene3D" id="3.20.20.520">
    <property type="entry name" value="Glycosyl hydrolase family 115"/>
    <property type="match status" value="1"/>
</dbReference>
<dbReference type="eggNOG" id="ENOG502Z7KK">
    <property type="taxonomic scope" value="Bacteria"/>
</dbReference>
<feature type="domain" description="Gylcosyl hydrolase 115 C-terminal" evidence="3">
    <location>
        <begin position="775"/>
        <end position="917"/>
    </location>
</feature>
<dbReference type="InterPro" id="IPR041437">
    <property type="entry name" value="GH115_C"/>
</dbReference>
<dbReference type="PANTHER" id="PTHR37842">
    <property type="match status" value="1"/>
</dbReference>
<dbReference type="Proteomes" id="UP000018851">
    <property type="component" value="Chromosome"/>
</dbReference>
<protein>
    <recommendedName>
        <fullName evidence="3">Gylcosyl hydrolase 115 C-terminal domain-containing protein</fullName>
    </recommendedName>
</protein>
<gene>
    <name evidence="4" type="ORF">NX02_00815</name>
</gene>
<dbReference type="GO" id="GO:0005975">
    <property type="term" value="P:carbohydrate metabolic process"/>
    <property type="evidence" value="ECO:0007669"/>
    <property type="project" value="UniProtKB-ARBA"/>
</dbReference>
<feature type="signal peptide" evidence="2">
    <location>
        <begin position="1"/>
        <end position="20"/>
    </location>
</feature>
<dbReference type="Pfam" id="PF17829">
    <property type="entry name" value="GH115_C"/>
    <property type="match status" value="1"/>
</dbReference>
<evidence type="ECO:0000256" key="2">
    <source>
        <dbReference type="SAM" id="SignalP"/>
    </source>
</evidence>
<name>W0A1W4_9SPHN</name>
<accession>W0A1W4</accession>
<feature type="chain" id="PRO_5004785013" description="Gylcosyl hydrolase 115 C-terminal domain-containing protein" evidence="2">
    <location>
        <begin position="21"/>
        <end position="919"/>
    </location>
</feature>
<organism evidence="4 5">
    <name type="scientific">Sphingomonas sanxanigenens DSM 19645 = NX02</name>
    <dbReference type="NCBI Taxonomy" id="1123269"/>
    <lineage>
        <taxon>Bacteria</taxon>
        <taxon>Pseudomonadati</taxon>
        <taxon>Pseudomonadota</taxon>
        <taxon>Alphaproteobacteria</taxon>
        <taxon>Sphingomonadales</taxon>
        <taxon>Sphingomonadaceae</taxon>
        <taxon>Sphingomonas</taxon>
    </lineage>
</organism>
<keyword evidence="2" id="KW-0732">Signal</keyword>
<dbReference type="STRING" id="1123269.NX02_00815"/>
<dbReference type="InterPro" id="IPR031924">
    <property type="entry name" value="GH115"/>
</dbReference>
<proteinExistence type="predicted"/>
<dbReference type="HOGENOM" id="CLU_004852_0_0_5"/>
<dbReference type="InterPro" id="IPR042301">
    <property type="entry name" value="GH115_sf"/>
</dbReference>
<sequence>MRRALLAALAATAPAAMAHAEEAVLFDGVQVAGIVHDGAKPSALAGEMLARDLSALSGKVPVVSDDLARCSELCIVIGTKGSALVRQVAADTGADLTALDDQWERYERVLLRSRRDPARRYLLIAGSDQRGAIWGMVDLGRALGVSAWEWWADVTPRRVDRLAVDGARTLSDPPSVQYRGIFLNDEDWGLQPWAAKTHEPETGDIGPRTYARIFELMWRLKANLIWPAMHDSTRPFYQIPGNAGAARDHAIIVGTSHAEPMMRNNVREWDEAKRGPFNYFTNRPGMLRYWGERAREVKDFETITTIGLRGKHDSAMEGADTPEQALDATARAIADQRALLAKAQGLAADKVPQALTLYKEVLDIYGAGLDVPEDVTLVWPEDNYGYISQLPTPAERARSGGSGVYYHISYWGRPHDYLWLATTHPALIREQMERAWRLDARKLWVVNVGDIKPGEYLTHYFLDLAFDHRLFAQTPRAHLTAWAEAQFGKEQARRIAGILTHYYDLAFERRPEFIGFSQTEPTRPIRIGDYIRTGGDEAQRRIDAYAALAFRTDAVGRTLPEDRRDAWFQLVGYPVHGAADINRRNLSLDLAALHARQGRPTVNALAAAARAAHQRIVADTAAYNAQNGGKWRGMMDMAPRRLPVFAEPPYPRAEIAAKPGCAVDASDLVFVTGKPSRRTLTVSSNGEPRNWSISLDRGITLLTSMGRLDADNGFEQRVIVRYDGAAAITGGMLACGDRSIEVTARLLPAPAPGAPAALDHIVSLSPDDAGMPADGSWEHVPDLGSRGTALRSSLTRPSADTIAGLDPLAWDFSAATAGEAELRIVAIPVHPLTAANGLRLAVRIDDEAPRILDFETHGRSERWKRNVLANSSAETIALGTLAAGAHRVRVYALDPGFLLDRIDVRFDGAPDYYGAPPVK</sequence>
<evidence type="ECO:0000259" key="3">
    <source>
        <dbReference type="Pfam" id="PF17829"/>
    </source>
</evidence>
<dbReference type="Pfam" id="PF15979">
    <property type="entry name" value="Glyco_hydro_115"/>
    <property type="match status" value="1"/>
</dbReference>